<dbReference type="AlphaFoldDB" id="A0A3M7QPQ8"/>
<evidence type="ECO:0000259" key="1">
    <source>
        <dbReference type="PROSITE" id="PS50222"/>
    </source>
</evidence>
<dbReference type="InterPro" id="IPR002048">
    <property type="entry name" value="EF_hand_dom"/>
</dbReference>
<evidence type="ECO:0000313" key="3">
    <source>
        <dbReference type="Proteomes" id="UP000276133"/>
    </source>
</evidence>
<accession>A0A3M7QPQ8</accession>
<dbReference type="EMBL" id="REGN01005555">
    <property type="protein sequence ID" value="RNA12938.1"/>
    <property type="molecule type" value="Genomic_DNA"/>
</dbReference>
<sequence length="457" mass="53899">MNLFEDELAIGHDFAISGRKIELSLPRLDATSKYRLQVSKQSRLINHFNFENNTQMFPNGDNLANGLPEIAVKDLKKSPRVALKPDTFKLPLYNGHSHARDQELPESINKHKRLEPITKYADYYKSDENIRSKLLKFKNMEKKLSQYQNLNSLSNQELNSFDSNIDQDSSEVHFHSSSSRNFKMARSSLKKPEISRAILKCKTPIYYSPEENIRNIKTPVHISSGRWSPIKIRSNKNLKLHERFKIRPEYKSIFNNLDEDKDGHLNFDSVKSQYCKNMDHAQVSFFYQIYDYLSEATYFGLQEFSTFYQLVEGFVQLDYKNTGFYWDIFISSDFEDYRKDIKDYINLIDQIDFESDVNIEDVMRTKIKSLDTLTFNSQQSKMKMEANKINQILNQKIKGSRNDKDLETKLVNFILYIPVFIYLESFFKNKQIFQRKNNSILNSKESTNFHNFNKRSN</sequence>
<dbReference type="Proteomes" id="UP000276133">
    <property type="component" value="Unassembled WGS sequence"/>
</dbReference>
<feature type="domain" description="EF-hand" evidence="1">
    <location>
        <begin position="245"/>
        <end position="280"/>
    </location>
</feature>
<reference evidence="2 3" key="1">
    <citation type="journal article" date="2018" name="Sci. Rep.">
        <title>Genomic signatures of local adaptation to the degree of environmental predictability in rotifers.</title>
        <authorList>
            <person name="Franch-Gras L."/>
            <person name="Hahn C."/>
            <person name="Garcia-Roger E.M."/>
            <person name="Carmona M.J."/>
            <person name="Serra M."/>
            <person name="Gomez A."/>
        </authorList>
    </citation>
    <scope>NUCLEOTIDE SEQUENCE [LARGE SCALE GENOMIC DNA]</scope>
    <source>
        <strain evidence="2">HYR1</strain>
    </source>
</reference>
<name>A0A3M7QPQ8_BRAPC</name>
<gene>
    <name evidence="2" type="ORF">BpHYR1_033535</name>
</gene>
<proteinExistence type="predicted"/>
<dbReference type="PROSITE" id="PS50222">
    <property type="entry name" value="EF_HAND_2"/>
    <property type="match status" value="1"/>
</dbReference>
<dbReference type="GO" id="GO:0005509">
    <property type="term" value="F:calcium ion binding"/>
    <property type="evidence" value="ECO:0007669"/>
    <property type="project" value="InterPro"/>
</dbReference>
<dbReference type="OrthoDB" id="10007716at2759"/>
<keyword evidence="3" id="KW-1185">Reference proteome</keyword>
<organism evidence="2 3">
    <name type="scientific">Brachionus plicatilis</name>
    <name type="common">Marine rotifer</name>
    <name type="synonym">Brachionus muelleri</name>
    <dbReference type="NCBI Taxonomy" id="10195"/>
    <lineage>
        <taxon>Eukaryota</taxon>
        <taxon>Metazoa</taxon>
        <taxon>Spiralia</taxon>
        <taxon>Gnathifera</taxon>
        <taxon>Rotifera</taxon>
        <taxon>Eurotatoria</taxon>
        <taxon>Monogononta</taxon>
        <taxon>Pseudotrocha</taxon>
        <taxon>Ploima</taxon>
        <taxon>Brachionidae</taxon>
        <taxon>Brachionus</taxon>
    </lineage>
</organism>
<comment type="caution">
    <text evidence="2">The sequence shown here is derived from an EMBL/GenBank/DDBJ whole genome shotgun (WGS) entry which is preliminary data.</text>
</comment>
<evidence type="ECO:0000313" key="2">
    <source>
        <dbReference type="EMBL" id="RNA12938.1"/>
    </source>
</evidence>
<protein>
    <submittedName>
        <fullName evidence="2">Serine arginine repetitive matrix 1-like isoform X3</fullName>
    </submittedName>
</protein>